<reference evidence="1" key="1">
    <citation type="journal article" date="2020" name="Nature">
        <title>Giant virus diversity and host interactions through global metagenomics.</title>
        <authorList>
            <person name="Schulz F."/>
            <person name="Roux S."/>
            <person name="Paez-Espino D."/>
            <person name="Jungbluth S."/>
            <person name="Walsh D.A."/>
            <person name="Denef V.J."/>
            <person name="McMahon K.D."/>
            <person name="Konstantinidis K.T."/>
            <person name="Eloe-Fadrosh E.A."/>
            <person name="Kyrpides N.C."/>
            <person name="Woyke T."/>
        </authorList>
    </citation>
    <scope>NUCLEOTIDE SEQUENCE</scope>
    <source>
        <strain evidence="1">GVMAG-M-3300020182-84</strain>
    </source>
</reference>
<sequence length="380" mass="45086">MFSIIIAVIIITIILYLAFIKIKYPYWSSQPVYHSYDLFNIFYSSPYVHLKQPYKSKYYDCLRVKTVKYVELENKHKMIELLQTNYIESDELLYEINEKSLDHIYQGSQYPCFISVYNDQTFTYKDGKLKINKMDYLQGVIGSKPILFNGMNLQFVVHQCCEKNEKDNKKINRTLLQSHVYNIMKQCPENQGFLIRKNIDDFEGVVPFVCYDTYCVQLDYKDKKYDLPQGHFIVKGGSQHLQNIQEFITNMQMDYKICYDLVYDNDIIIYLYYVLENLCGIYVLKKTHTYDENAEGYILEFVSSYSILENPGDFCVGFDYLCGLFVKENVKKLHMHDLGHNNVCIERWKQPTYKYKSSLYLYNVIVPRSPVQNNQVFSMS</sequence>
<evidence type="ECO:0000313" key="1">
    <source>
        <dbReference type="EMBL" id="QHS98297.1"/>
    </source>
</evidence>
<dbReference type="EMBL" id="MN739313">
    <property type="protein sequence ID" value="QHS98297.1"/>
    <property type="molecule type" value="Genomic_DNA"/>
</dbReference>
<dbReference type="AlphaFoldDB" id="A0A6C0C103"/>
<name>A0A6C0C103_9ZZZZ</name>
<organism evidence="1">
    <name type="scientific">viral metagenome</name>
    <dbReference type="NCBI Taxonomy" id="1070528"/>
    <lineage>
        <taxon>unclassified sequences</taxon>
        <taxon>metagenomes</taxon>
        <taxon>organismal metagenomes</taxon>
    </lineage>
</organism>
<protein>
    <submittedName>
        <fullName evidence="1">Uncharacterized protein</fullName>
    </submittedName>
</protein>
<proteinExistence type="predicted"/>
<accession>A0A6C0C103</accession>